<comment type="similarity">
    <text evidence="11 12">Belongs to the TonB-dependent receptor family.</text>
</comment>
<keyword evidence="17" id="KW-1185">Reference proteome</keyword>
<dbReference type="InterPro" id="IPR008969">
    <property type="entry name" value="CarboxyPept-like_regulatory"/>
</dbReference>
<dbReference type="OrthoDB" id="9768177at2"/>
<dbReference type="Pfam" id="PF07715">
    <property type="entry name" value="Plug"/>
    <property type="match status" value="1"/>
</dbReference>
<dbReference type="EMBL" id="LMZQ01000018">
    <property type="protein sequence ID" value="KRT14472.1"/>
    <property type="molecule type" value="Genomic_DNA"/>
</dbReference>
<evidence type="ECO:0000256" key="13">
    <source>
        <dbReference type="SAM" id="SignalP"/>
    </source>
</evidence>
<dbReference type="Gene3D" id="2.40.170.20">
    <property type="entry name" value="TonB-dependent receptor, beta-barrel domain"/>
    <property type="match status" value="1"/>
</dbReference>
<feature type="domain" description="TonB-dependent receptor-like beta-barrel" evidence="14">
    <location>
        <begin position="428"/>
        <end position="893"/>
    </location>
</feature>
<keyword evidence="10 11" id="KW-0998">Cell outer membrane</keyword>
<keyword evidence="4" id="KW-0410">Iron transport</keyword>
<reference evidence="16 17" key="1">
    <citation type="submission" date="2015-11" db="EMBL/GenBank/DDBJ databases">
        <title>Sequence of Pedobacter ginsenosidimutans.</title>
        <authorList>
            <person name="Carson E."/>
            <person name="Keyser V."/>
            <person name="Newman J."/>
            <person name="Miller J."/>
        </authorList>
    </citation>
    <scope>NUCLEOTIDE SEQUENCE [LARGE SCALE GENOMIC DNA]</scope>
    <source>
        <strain evidence="16 17">KACC 14530</strain>
    </source>
</reference>
<keyword evidence="6" id="KW-0408">Iron</keyword>
<keyword evidence="5 11" id="KW-0812">Transmembrane</keyword>
<dbReference type="NCBIfam" id="TIGR04056">
    <property type="entry name" value="OMP_RagA_SusC"/>
    <property type="match status" value="1"/>
</dbReference>
<dbReference type="InterPro" id="IPR023997">
    <property type="entry name" value="TonB-dep_OMP_SusC/RagA_CS"/>
</dbReference>
<accession>A0A0T5VKS7</accession>
<dbReference type="Gene3D" id="2.170.130.10">
    <property type="entry name" value="TonB-dependent receptor, plug domain"/>
    <property type="match status" value="1"/>
</dbReference>
<keyword evidence="9 11" id="KW-0472">Membrane</keyword>
<feature type="signal peptide" evidence="13">
    <location>
        <begin position="1"/>
        <end position="22"/>
    </location>
</feature>
<keyword evidence="7" id="KW-0406">Ion transport</keyword>
<evidence type="ECO:0000256" key="2">
    <source>
        <dbReference type="ARBA" id="ARBA00022448"/>
    </source>
</evidence>
<dbReference type="AlphaFoldDB" id="A0A0T5VKS7"/>
<dbReference type="PANTHER" id="PTHR32552">
    <property type="entry name" value="FERRICHROME IRON RECEPTOR-RELATED"/>
    <property type="match status" value="1"/>
</dbReference>
<evidence type="ECO:0000259" key="15">
    <source>
        <dbReference type="Pfam" id="PF07715"/>
    </source>
</evidence>
<keyword evidence="2 11" id="KW-0813">Transport</keyword>
<dbReference type="GO" id="GO:0009279">
    <property type="term" value="C:cell outer membrane"/>
    <property type="evidence" value="ECO:0007669"/>
    <property type="project" value="UniProtKB-SubCell"/>
</dbReference>
<dbReference type="RefSeq" id="WP_057933943.1">
    <property type="nucleotide sequence ID" value="NZ_LMZQ01000018.1"/>
</dbReference>
<dbReference type="Pfam" id="PF13715">
    <property type="entry name" value="CarbopepD_reg_2"/>
    <property type="match status" value="1"/>
</dbReference>
<name>A0A0T5VKS7_9SPHI</name>
<organism evidence="16 17">
    <name type="scientific">Pedobacter ginsenosidimutans</name>
    <dbReference type="NCBI Taxonomy" id="687842"/>
    <lineage>
        <taxon>Bacteria</taxon>
        <taxon>Pseudomonadati</taxon>
        <taxon>Bacteroidota</taxon>
        <taxon>Sphingobacteriia</taxon>
        <taxon>Sphingobacteriales</taxon>
        <taxon>Sphingobacteriaceae</taxon>
        <taxon>Pedobacter</taxon>
    </lineage>
</organism>
<sequence>MFKNLKSITFILLFFLAQKLSAQDVTVTGTVKSADGETLPGVSILIKETKQASISDAKGAFSISAPDKGTLVFSYIGFKSQEIQINKNAGPISIILQSSDNALDEVVVTALGISRQKKSLGYAVQELKGQDLAEAKESNLVNALAGKIAGVRVTNSQGSMGSSRVVIRGETSIAGNNQPLFVVDGIPVDNSQLNSAGARDYANTISDINPEDIESMSVLKGPNAAALYGSRAAAGVILIKTKTGKSKKGLGIAINSNAVLETLLTLPVYQNAFGQGSEGKFSYVDGAGKGINDGVDESWGPKLDGRLIPQFYSKGVAVPFVAHPDNVRDFFQTGYSLNNGVSVADAGEKYDYRISYNNLKQVGIVPNSGQGKNSFVLNTSLKITPKLTLTANANYSKLNSDNLPGTGGSRSTSTMLQFTWFGRQVDINQLKDYLDENGKTFNWNNSYYSNPYWVAYENTVSQNRSRIIGSLALNYKIIDGLDFNFRSGTDYYNDRRKVRIAYGTNGTPFGSYTESAFTVSENNTDATLNFNKQLNDDFSLELLGGGNIRRQYIEQNDQSAPKLAIAGLYTLKNSRDPLISSNNLSRLKSYSVYASGQLGFRNYLFANITARNDWSSTLPAQNRSYFYPSFNGSFVATEAFDIKSEVLNYLKIRGGWSKVGKDADPYRLINTYAFGTPFSISSDLQKLYPNIVIANPQLSPGAIDLNPNLKPETTTSTELGVEAVFFNKRLRFDLSAYNTNSYNQILAADVSQSTGFSSKLLNAGKINNKGIEAQLGITPVKKAFTWDIDVNFAANRSKVIELDAEKLLTNYVVASNSAQVIATVGQPYGSLFGSAYLRDGNGNIVVNATGAPATNPTKQVLGKYTPDWIGGVYNTFTYKGISLGVLVDASFGGSIYNGTYATGTYTGVLASTLPGRAAEYGGISYYYPGNDKTKGTVRVNGTAPAGVTVYDDGIIFDGVTADGKRNEKVLPAQQYYKSFRNIDEANIFDASYVKLREVKLSYNLPSKWLRPLSLQGVSVSLVGRNLWIIHRNTVDIDPEVAFNTGNGQGLESLSNPSTRSYGINLNVKF</sequence>
<dbReference type="InterPro" id="IPR037066">
    <property type="entry name" value="Plug_dom_sf"/>
</dbReference>
<gene>
    <name evidence="16" type="ORF">ASU31_19465</name>
</gene>
<evidence type="ECO:0000313" key="17">
    <source>
        <dbReference type="Proteomes" id="UP000051950"/>
    </source>
</evidence>
<dbReference type="PROSITE" id="PS52016">
    <property type="entry name" value="TONB_DEPENDENT_REC_3"/>
    <property type="match status" value="1"/>
</dbReference>
<keyword evidence="13" id="KW-0732">Signal</keyword>
<comment type="caution">
    <text evidence="16">The sequence shown here is derived from an EMBL/GenBank/DDBJ whole genome shotgun (WGS) entry which is preliminary data.</text>
</comment>
<comment type="subcellular location">
    <subcellularLocation>
        <location evidence="1 11">Cell outer membrane</location>
        <topology evidence="1 11">Multi-pass membrane protein</topology>
    </subcellularLocation>
</comment>
<evidence type="ECO:0000256" key="8">
    <source>
        <dbReference type="ARBA" id="ARBA00023077"/>
    </source>
</evidence>
<feature type="chain" id="PRO_5006665330" evidence="13">
    <location>
        <begin position="23"/>
        <end position="1069"/>
    </location>
</feature>
<evidence type="ECO:0000256" key="7">
    <source>
        <dbReference type="ARBA" id="ARBA00023065"/>
    </source>
</evidence>
<dbReference type="GO" id="GO:0006826">
    <property type="term" value="P:iron ion transport"/>
    <property type="evidence" value="ECO:0007669"/>
    <property type="project" value="UniProtKB-KW"/>
</dbReference>
<feature type="domain" description="TonB-dependent receptor plug" evidence="15">
    <location>
        <begin position="117"/>
        <end position="236"/>
    </location>
</feature>
<dbReference type="STRING" id="687842.ASU31_19465"/>
<dbReference type="PANTHER" id="PTHR32552:SF81">
    <property type="entry name" value="TONB-DEPENDENT OUTER MEMBRANE RECEPTOR"/>
    <property type="match status" value="1"/>
</dbReference>
<dbReference type="SUPFAM" id="SSF56935">
    <property type="entry name" value="Porins"/>
    <property type="match status" value="1"/>
</dbReference>
<evidence type="ECO:0000259" key="14">
    <source>
        <dbReference type="Pfam" id="PF00593"/>
    </source>
</evidence>
<evidence type="ECO:0000256" key="4">
    <source>
        <dbReference type="ARBA" id="ARBA00022496"/>
    </source>
</evidence>
<evidence type="ECO:0000256" key="10">
    <source>
        <dbReference type="ARBA" id="ARBA00023237"/>
    </source>
</evidence>
<dbReference type="Proteomes" id="UP000051950">
    <property type="component" value="Unassembled WGS sequence"/>
</dbReference>
<dbReference type="InterPro" id="IPR039426">
    <property type="entry name" value="TonB-dep_rcpt-like"/>
</dbReference>
<dbReference type="Gene3D" id="2.60.40.1120">
    <property type="entry name" value="Carboxypeptidase-like, regulatory domain"/>
    <property type="match status" value="1"/>
</dbReference>
<evidence type="ECO:0000256" key="12">
    <source>
        <dbReference type="RuleBase" id="RU003357"/>
    </source>
</evidence>
<evidence type="ECO:0000256" key="3">
    <source>
        <dbReference type="ARBA" id="ARBA00022452"/>
    </source>
</evidence>
<dbReference type="InterPro" id="IPR000531">
    <property type="entry name" value="Beta-barrel_TonB"/>
</dbReference>
<evidence type="ECO:0000256" key="9">
    <source>
        <dbReference type="ARBA" id="ARBA00023136"/>
    </source>
</evidence>
<evidence type="ECO:0000313" key="16">
    <source>
        <dbReference type="EMBL" id="KRT14472.1"/>
    </source>
</evidence>
<protein>
    <submittedName>
        <fullName evidence="16">SusC/RagA family TonB-linked outer membrane protein</fullName>
    </submittedName>
</protein>
<evidence type="ECO:0000256" key="1">
    <source>
        <dbReference type="ARBA" id="ARBA00004571"/>
    </source>
</evidence>
<dbReference type="SUPFAM" id="SSF49464">
    <property type="entry name" value="Carboxypeptidase regulatory domain-like"/>
    <property type="match status" value="1"/>
</dbReference>
<evidence type="ECO:0000256" key="5">
    <source>
        <dbReference type="ARBA" id="ARBA00022692"/>
    </source>
</evidence>
<keyword evidence="8 12" id="KW-0798">TonB box</keyword>
<dbReference type="InterPro" id="IPR012910">
    <property type="entry name" value="Plug_dom"/>
</dbReference>
<evidence type="ECO:0000256" key="6">
    <source>
        <dbReference type="ARBA" id="ARBA00023004"/>
    </source>
</evidence>
<dbReference type="Pfam" id="PF00593">
    <property type="entry name" value="TonB_dep_Rec_b-barrel"/>
    <property type="match status" value="1"/>
</dbReference>
<dbReference type="NCBIfam" id="TIGR04057">
    <property type="entry name" value="SusC_RagA_signa"/>
    <property type="match status" value="1"/>
</dbReference>
<proteinExistence type="inferred from homology"/>
<evidence type="ECO:0000256" key="11">
    <source>
        <dbReference type="PROSITE-ProRule" id="PRU01360"/>
    </source>
</evidence>
<dbReference type="InterPro" id="IPR023996">
    <property type="entry name" value="TonB-dep_OMP_SusC/RagA"/>
</dbReference>
<dbReference type="InterPro" id="IPR036942">
    <property type="entry name" value="Beta-barrel_TonB_sf"/>
</dbReference>
<keyword evidence="3 11" id="KW-1134">Transmembrane beta strand</keyword>